<evidence type="ECO:0000256" key="3">
    <source>
        <dbReference type="ARBA" id="ARBA00022723"/>
    </source>
</evidence>
<dbReference type="InterPro" id="IPR048327">
    <property type="entry name" value="Dyp_perox_N"/>
</dbReference>
<evidence type="ECO:0000256" key="1">
    <source>
        <dbReference type="ARBA" id="ARBA00001970"/>
    </source>
</evidence>
<comment type="cofactor">
    <cofactor evidence="1">
        <name>heme b</name>
        <dbReference type="ChEBI" id="CHEBI:60344"/>
    </cofactor>
</comment>
<evidence type="ECO:0000256" key="4">
    <source>
        <dbReference type="ARBA" id="ARBA00023002"/>
    </source>
</evidence>
<comment type="similarity">
    <text evidence="6">Belongs to the DyP-type peroxidase family.</text>
</comment>
<dbReference type="PROSITE" id="PS51404">
    <property type="entry name" value="DYP_PEROXIDASE"/>
    <property type="match status" value="1"/>
</dbReference>
<dbReference type="PANTHER" id="PTHR30521">
    <property type="entry name" value="DEFERROCHELATASE/PEROXIDASE"/>
    <property type="match status" value="1"/>
</dbReference>
<proteinExistence type="inferred from homology"/>
<sequence>MNVHEELFGGNIPQDVTEKQGENAIFIVYGLKQSDDAIKQVKDVCANFSALIRSMRNRFPDMQFSCTIGFGADAWSRLFPELDKPKELSTFEEIKGDKYIAVSTPGDLLLHIRAKQMGLCFEFASIIDEKLKGVAESIDETHGFRYMDGKAIIGFVDGTENPTVDENPYHFAVVGDEDPQFAGGSYVFVQKYIHDMVAWNSLPVEAQEKVIGRRKYNDVELSDEEKPQNAHNAVTNIGDDLKIVRANMPFANTSKGEYGTYFIGYASTFSTTRKMLENMFIGDPVGNTDRLLDFSTPVTGTLFFVPSYDLLATLGE</sequence>
<dbReference type="PANTHER" id="PTHR30521:SF0">
    <property type="entry name" value="DYP-TYPE PEROXIDASE FAMILY PROTEIN"/>
    <property type="match status" value="1"/>
</dbReference>
<dbReference type="GO" id="GO:0004601">
    <property type="term" value="F:peroxidase activity"/>
    <property type="evidence" value="ECO:0007669"/>
    <property type="project" value="UniProtKB-KW"/>
</dbReference>
<dbReference type="RefSeq" id="WP_044300004.1">
    <property type="nucleotide sequence ID" value="NZ_CAEUHN010000012.1"/>
</dbReference>
<gene>
    <name evidence="9" type="ORF">EE52_0206870</name>
</gene>
<dbReference type="PATRIC" id="fig|817.53.peg.1423"/>
<dbReference type="GO" id="GO:0005829">
    <property type="term" value="C:cytosol"/>
    <property type="evidence" value="ECO:0007669"/>
    <property type="project" value="TreeGrafter"/>
</dbReference>
<dbReference type="GO" id="GO:0020037">
    <property type="term" value="F:heme binding"/>
    <property type="evidence" value="ECO:0007669"/>
    <property type="project" value="InterPro"/>
</dbReference>
<keyword evidence="2 9" id="KW-0575">Peroxidase</keyword>
<evidence type="ECO:0000259" key="8">
    <source>
        <dbReference type="Pfam" id="PF20628"/>
    </source>
</evidence>
<name>A0A0I9SBS3_BACFG</name>
<organism evidence="9">
    <name type="scientific">Bacteroides fragilis</name>
    <dbReference type="NCBI Taxonomy" id="817"/>
    <lineage>
        <taxon>Bacteria</taxon>
        <taxon>Pseudomonadati</taxon>
        <taxon>Bacteroidota</taxon>
        <taxon>Bacteroidia</taxon>
        <taxon>Bacteroidales</taxon>
        <taxon>Bacteroidaceae</taxon>
        <taxon>Bacteroides</taxon>
    </lineage>
</organism>
<comment type="caution">
    <text evidence="9">The sequence shown here is derived from an EMBL/GenBank/DDBJ whole genome shotgun (WGS) entry which is preliminary data.</text>
</comment>
<dbReference type="NCBIfam" id="TIGR01413">
    <property type="entry name" value="Dyp_perox_fam"/>
    <property type="match status" value="1"/>
</dbReference>
<dbReference type="Pfam" id="PF04261">
    <property type="entry name" value="Dyp_perox_N"/>
    <property type="match status" value="1"/>
</dbReference>
<dbReference type="SUPFAM" id="SSF54909">
    <property type="entry name" value="Dimeric alpha+beta barrel"/>
    <property type="match status" value="1"/>
</dbReference>
<keyword evidence="5" id="KW-0408">Iron</keyword>
<dbReference type="InterPro" id="IPR011008">
    <property type="entry name" value="Dimeric_a/b-barrel"/>
</dbReference>
<reference evidence="9" key="1">
    <citation type="book" date="2014" name="THE 24TH EUROPEAN CONGRESS OF CLINICAL MICROBIOLOGY AND INFECTIOUS DISEASES" publisher="ECCMID 2014" city="Barcelona, Spain">
        <title>Identification of resistance genes in three multidrug-resistant Bacteroides fragilis isolates by whole genome sequencing.</title>
        <editorList>
            <person name="Unknown"/>
            <person name="A."/>
        </editorList>
        <authorList>
            <person name="Sydenham T.V."/>
            <person name="Hasman H."/>
            <person name="Wang M."/>
            <person name="Soki J."/>
            <person name="Nagy E."/>
            <person name="Justesen U.S."/>
        </authorList>
    </citation>
    <scope>NUCLEOTIDE SEQUENCE</scope>
    <source>
        <strain evidence="9">DCMOUH0018B</strain>
    </source>
</reference>
<feature type="domain" description="Dyp-type peroxidase C-terminal" evidence="8">
    <location>
        <begin position="150"/>
        <end position="308"/>
    </location>
</feature>
<keyword evidence="3" id="KW-0479">Metal-binding</keyword>
<dbReference type="GO" id="GO:0046872">
    <property type="term" value="F:metal ion binding"/>
    <property type="evidence" value="ECO:0007669"/>
    <property type="project" value="UniProtKB-KW"/>
</dbReference>
<evidence type="ECO:0000259" key="7">
    <source>
        <dbReference type="Pfam" id="PF04261"/>
    </source>
</evidence>
<dbReference type="EMBL" id="JMZZ02000101">
    <property type="protein sequence ID" value="KFX75446.1"/>
    <property type="molecule type" value="Genomic_DNA"/>
</dbReference>
<dbReference type="AlphaFoldDB" id="A0A0I9SBS3"/>
<reference evidence="9" key="2">
    <citation type="submission" date="2014-07" db="EMBL/GenBank/DDBJ databases">
        <title>Genetics and epidemiology of antimicrobial resistance in B. fragilis group.</title>
        <authorList>
            <person name="Sydenham T.V."/>
            <person name="Hasman H."/>
            <person name="Kemp M."/>
            <person name="Justesen U.S."/>
        </authorList>
    </citation>
    <scope>NUCLEOTIDE SEQUENCE [LARGE SCALE GENOMIC DNA]</scope>
    <source>
        <strain evidence="9">DCMOUH0018B</strain>
    </source>
</reference>
<dbReference type="Pfam" id="PF20628">
    <property type="entry name" value="Dyp_perox_C"/>
    <property type="match status" value="1"/>
</dbReference>
<accession>A0A0I9SBS3</accession>
<evidence type="ECO:0000313" key="9">
    <source>
        <dbReference type="EMBL" id="KFX75446.1"/>
    </source>
</evidence>
<keyword evidence="4" id="KW-0560">Oxidoreductase</keyword>
<evidence type="ECO:0000256" key="2">
    <source>
        <dbReference type="ARBA" id="ARBA00022559"/>
    </source>
</evidence>
<dbReference type="InterPro" id="IPR048328">
    <property type="entry name" value="Dyp_perox_C"/>
</dbReference>
<dbReference type="InterPro" id="IPR006314">
    <property type="entry name" value="Dyp_peroxidase"/>
</dbReference>
<feature type="domain" description="Dyp-type peroxidase N-terminal" evidence="7">
    <location>
        <begin position="15"/>
        <end position="145"/>
    </location>
</feature>
<protein>
    <submittedName>
        <fullName evidence="9">Peroxidase</fullName>
    </submittedName>
</protein>
<evidence type="ECO:0000256" key="5">
    <source>
        <dbReference type="ARBA" id="ARBA00023004"/>
    </source>
</evidence>
<evidence type="ECO:0000256" key="6">
    <source>
        <dbReference type="ARBA" id="ARBA00025737"/>
    </source>
</evidence>